<evidence type="ECO:0000256" key="2">
    <source>
        <dbReference type="ARBA" id="ARBA00023125"/>
    </source>
</evidence>
<gene>
    <name evidence="5" type="ORF">BDZ31_004184</name>
</gene>
<dbReference type="PROSITE" id="PS50949">
    <property type="entry name" value="HTH_GNTR"/>
    <property type="match status" value="1"/>
</dbReference>
<dbReference type="SMART" id="SM00895">
    <property type="entry name" value="FCD"/>
    <property type="match status" value="1"/>
</dbReference>
<dbReference type="InterPro" id="IPR036390">
    <property type="entry name" value="WH_DNA-bd_sf"/>
</dbReference>
<dbReference type="AlphaFoldDB" id="A0A840IIH2"/>
<dbReference type="EMBL" id="JACHNU010000008">
    <property type="protein sequence ID" value="MBB4664569.1"/>
    <property type="molecule type" value="Genomic_DNA"/>
</dbReference>
<dbReference type="SUPFAM" id="SSF46785">
    <property type="entry name" value="Winged helix' DNA-binding domain"/>
    <property type="match status" value="1"/>
</dbReference>
<dbReference type="InterPro" id="IPR000524">
    <property type="entry name" value="Tscrpt_reg_HTH_GntR"/>
</dbReference>
<keyword evidence="1" id="KW-0805">Transcription regulation</keyword>
<evidence type="ECO:0000313" key="6">
    <source>
        <dbReference type="Proteomes" id="UP000585272"/>
    </source>
</evidence>
<dbReference type="Proteomes" id="UP000585272">
    <property type="component" value="Unassembled WGS sequence"/>
</dbReference>
<dbReference type="GO" id="GO:0003700">
    <property type="term" value="F:DNA-binding transcription factor activity"/>
    <property type="evidence" value="ECO:0007669"/>
    <property type="project" value="InterPro"/>
</dbReference>
<evidence type="ECO:0000256" key="1">
    <source>
        <dbReference type="ARBA" id="ARBA00023015"/>
    </source>
</evidence>
<protein>
    <submittedName>
        <fullName evidence="5">DNA-binding GntR family transcriptional regulator</fullName>
    </submittedName>
</protein>
<organism evidence="5 6">
    <name type="scientific">Conexibacter arvalis</name>
    <dbReference type="NCBI Taxonomy" id="912552"/>
    <lineage>
        <taxon>Bacteria</taxon>
        <taxon>Bacillati</taxon>
        <taxon>Actinomycetota</taxon>
        <taxon>Thermoleophilia</taxon>
        <taxon>Solirubrobacterales</taxon>
        <taxon>Conexibacteraceae</taxon>
        <taxon>Conexibacter</taxon>
    </lineage>
</organism>
<dbReference type="Gene3D" id="1.20.120.530">
    <property type="entry name" value="GntR ligand-binding domain-like"/>
    <property type="match status" value="1"/>
</dbReference>
<dbReference type="SUPFAM" id="SSF48008">
    <property type="entry name" value="GntR ligand-binding domain-like"/>
    <property type="match status" value="1"/>
</dbReference>
<evidence type="ECO:0000256" key="3">
    <source>
        <dbReference type="ARBA" id="ARBA00023163"/>
    </source>
</evidence>
<dbReference type="Pfam" id="PF00392">
    <property type="entry name" value="GntR"/>
    <property type="match status" value="1"/>
</dbReference>
<dbReference type="Pfam" id="PF07729">
    <property type="entry name" value="FCD"/>
    <property type="match status" value="1"/>
</dbReference>
<keyword evidence="6" id="KW-1185">Reference proteome</keyword>
<evidence type="ECO:0000313" key="5">
    <source>
        <dbReference type="EMBL" id="MBB4664569.1"/>
    </source>
</evidence>
<dbReference type="PRINTS" id="PR00035">
    <property type="entry name" value="HTHGNTR"/>
</dbReference>
<dbReference type="RefSeq" id="WP_343075652.1">
    <property type="nucleotide sequence ID" value="NZ_JACHNU010000008.1"/>
</dbReference>
<dbReference type="PANTHER" id="PTHR43537">
    <property type="entry name" value="TRANSCRIPTIONAL REGULATOR, GNTR FAMILY"/>
    <property type="match status" value="1"/>
</dbReference>
<dbReference type="GO" id="GO:0003677">
    <property type="term" value="F:DNA binding"/>
    <property type="evidence" value="ECO:0007669"/>
    <property type="project" value="UniProtKB-KW"/>
</dbReference>
<feature type="domain" description="HTH gntR-type" evidence="4">
    <location>
        <begin position="18"/>
        <end position="85"/>
    </location>
</feature>
<accession>A0A840IIH2</accession>
<evidence type="ECO:0000259" key="4">
    <source>
        <dbReference type="PROSITE" id="PS50949"/>
    </source>
</evidence>
<reference evidence="5 6" key="1">
    <citation type="submission" date="2020-08" db="EMBL/GenBank/DDBJ databases">
        <title>Genomic Encyclopedia of Archaeal and Bacterial Type Strains, Phase II (KMG-II): from individual species to whole genera.</title>
        <authorList>
            <person name="Goeker M."/>
        </authorList>
    </citation>
    <scope>NUCLEOTIDE SEQUENCE [LARGE SCALE GENOMIC DNA]</scope>
    <source>
        <strain evidence="5 6">DSM 23288</strain>
    </source>
</reference>
<sequence length="228" mass="25103">MSGPPLDPLREDGRERRETLTDRATDALRSAIVDGRLRAGELYSVARLADRLGVSRTPVREALLLLERQGMVRFERNRGARVLETSARDLDEVFALRLLLEVPAAKEAARRADDALVREVEAMLAAMEAQLDPPDEHAFMARDRDFHQLLLRAAGNARLAAIVADLRDHVRLRGASTVGRGRDLRAIYDEHVAIVEALRAGDPAAVAAAMRTHLERTRELLVAAAGGL</sequence>
<dbReference type="InterPro" id="IPR036388">
    <property type="entry name" value="WH-like_DNA-bd_sf"/>
</dbReference>
<proteinExistence type="predicted"/>
<dbReference type="SMART" id="SM00345">
    <property type="entry name" value="HTH_GNTR"/>
    <property type="match status" value="1"/>
</dbReference>
<name>A0A840IIH2_9ACTN</name>
<dbReference type="InterPro" id="IPR011711">
    <property type="entry name" value="GntR_C"/>
</dbReference>
<comment type="caution">
    <text evidence="5">The sequence shown here is derived from an EMBL/GenBank/DDBJ whole genome shotgun (WGS) entry which is preliminary data.</text>
</comment>
<dbReference type="CDD" id="cd07377">
    <property type="entry name" value="WHTH_GntR"/>
    <property type="match status" value="1"/>
</dbReference>
<keyword evidence="3" id="KW-0804">Transcription</keyword>
<dbReference type="PANTHER" id="PTHR43537:SF24">
    <property type="entry name" value="GLUCONATE OPERON TRANSCRIPTIONAL REPRESSOR"/>
    <property type="match status" value="1"/>
</dbReference>
<keyword evidence="2 5" id="KW-0238">DNA-binding</keyword>
<dbReference type="InterPro" id="IPR008920">
    <property type="entry name" value="TF_FadR/GntR_C"/>
</dbReference>
<dbReference type="Gene3D" id="1.10.10.10">
    <property type="entry name" value="Winged helix-like DNA-binding domain superfamily/Winged helix DNA-binding domain"/>
    <property type="match status" value="1"/>
</dbReference>